<dbReference type="STRING" id="1257118.L8GCT0"/>
<evidence type="ECO:0000256" key="4">
    <source>
        <dbReference type="SAM" id="MobiDB-lite"/>
    </source>
</evidence>
<dbReference type="GeneID" id="14911316"/>
<dbReference type="InterPro" id="IPR012328">
    <property type="entry name" value="Chalcone/stilbene_synt_C"/>
</dbReference>
<keyword evidence="2 3" id="KW-0808">Transferase</keyword>
<dbReference type="OrthoDB" id="1844287at2759"/>
<dbReference type="Gene3D" id="3.40.47.10">
    <property type="match status" value="2"/>
</dbReference>
<evidence type="ECO:0000313" key="8">
    <source>
        <dbReference type="Proteomes" id="UP000011083"/>
    </source>
</evidence>
<feature type="region of interest" description="Disordered" evidence="4">
    <location>
        <begin position="1"/>
        <end position="29"/>
    </location>
</feature>
<evidence type="ECO:0008006" key="9">
    <source>
        <dbReference type="Google" id="ProtNLM"/>
    </source>
</evidence>
<evidence type="ECO:0000259" key="6">
    <source>
        <dbReference type="Pfam" id="PF02797"/>
    </source>
</evidence>
<evidence type="ECO:0000256" key="1">
    <source>
        <dbReference type="ARBA" id="ARBA00005531"/>
    </source>
</evidence>
<dbReference type="PIRSF" id="PIRSF000451">
    <property type="entry name" value="PKS_III"/>
    <property type="match status" value="1"/>
</dbReference>
<dbReference type="GO" id="GO:0030639">
    <property type="term" value="P:polyketide biosynthetic process"/>
    <property type="evidence" value="ECO:0007669"/>
    <property type="project" value="TreeGrafter"/>
</dbReference>
<name>L8GCT0_ACACF</name>
<feature type="domain" description="Chalcone/stilbene synthase C-terminal" evidence="6">
    <location>
        <begin position="265"/>
        <end position="396"/>
    </location>
</feature>
<reference evidence="7 8" key="1">
    <citation type="journal article" date="2013" name="Genome Biol.">
        <title>Genome of Acanthamoeba castellanii highlights extensive lateral gene transfer and early evolution of tyrosine kinase signaling.</title>
        <authorList>
            <person name="Clarke M."/>
            <person name="Lohan A.J."/>
            <person name="Liu B."/>
            <person name="Lagkouvardos I."/>
            <person name="Roy S."/>
            <person name="Zafar N."/>
            <person name="Bertelli C."/>
            <person name="Schilde C."/>
            <person name="Kianianmomeni A."/>
            <person name="Burglin T.R."/>
            <person name="Frech C."/>
            <person name="Turcotte B."/>
            <person name="Kopec K.O."/>
            <person name="Synnott J.M."/>
            <person name="Choo C."/>
            <person name="Paponov I."/>
            <person name="Finkler A."/>
            <person name="Soon Heng Tan C."/>
            <person name="Hutchins A.P."/>
            <person name="Weinmeier T."/>
            <person name="Rattei T."/>
            <person name="Chu J.S."/>
            <person name="Gimenez G."/>
            <person name="Irimia M."/>
            <person name="Rigden D.J."/>
            <person name="Fitzpatrick D.A."/>
            <person name="Lorenzo-Morales J."/>
            <person name="Bateman A."/>
            <person name="Chiu C.H."/>
            <person name="Tang P."/>
            <person name="Hegemann P."/>
            <person name="Fromm H."/>
            <person name="Raoult D."/>
            <person name="Greub G."/>
            <person name="Miranda-Saavedra D."/>
            <person name="Chen N."/>
            <person name="Nash P."/>
            <person name="Ginger M.L."/>
            <person name="Horn M."/>
            <person name="Schaap P."/>
            <person name="Caler L."/>
            <person name="Loftus B."/>
        </authorList>
    </citation>
    <scope>NUCLEOTIDE SEQUENCE [LARGE SCALE GENOMIC DNA]</scope>
    <source>
        <strain evidence="7 8">Neff</strain>
    </source>
</reference>
<gene>
    <name evidence="7" type="ORF">ACA1_144880</name>
</gene>
<dbReference type="GO" id="GO:0016747">
    <property type="term" value="F:acyltransferase activity, transferring groups other than amino-acyl groups"/>
    <property type="evidence" value="ECO:0007669"/>
    <property type="project" value="InterPro"/>
</dbReference>
<dbReference type="SUPFAM" id="SSF53901">
    <property type="entry name" value="Thiolase-like"/>
    <property type="match status" value="2"/>
</dbReference>
<protein>
    <recommendedName>
        <fullName evidence="9">Chalcone synthase</fullName>
    </recommendedName>
</protein>
<evidence type="ECO:0000259" key="5">
    <source>
        <dbReference type="Pfam" id="PF00195"/>
    </source>
</evidence>
<dbReference type="Proteomes" id="UP000011083">
    <property type="component" value="Unassembled WGS sequence"/>
</dbReference>
<keyword evidence="8" id="KW-1185">Reference proteome</keyword>
<evidence type="ECO:0000313" key="7">
    <source>
        <dbReference type="EMBL" id="ELR10887.1"/>
    </source>
</evidence>
<dbReference type="KEGG" id="acan:ACA1_144880"/>
<dbReference type="PANTHER" id="PTHR11877:SF46">
    <property type="entry name" value="TYPE III POLYKETIDE SYNTHASE A"/>
    <property type="match status" value="1"/>
</dbReference>
<dbReference type="AlphaFoldDB" id="L8GCT0"/>
<dbReference type="InterPro" id="IPR011141">
    <property type="entry name" value="Polyketide_synthase_type-III"/>
</dbReference>
<proteinExistence type="inferred from homology"/>
<organism evidence="7 8">
    <name type="scientific">Acanthamoeba castellanii (strain ATCC 30010 / Neff)</name>
    <dbReference type="NCBI Taxonomy" id="1257118"/>
    <lineage>
        <taxon>Eukaryota</taxon>
        <taxon>Amoebozoa</taxon>
        <taxon>Discosea</taxon>
        <taxon>Longamoebia</taxon>
        <taxon>Centramoebida</taxon>
        <taxon>Acanthamoebidae</taxon>
        <taxon>Acanthamoeba</taxon>
    </lineage>
</organism>
<evidence type="ECO:0000256" key="2">
    <source>
        <dbReference type="ARBA" id="ARBA00022679"/>
    </source>
</evidence>
<dbReference type="InterPro" id="IPR016039">
    <property type="entry name" value="Thiolase-like"/>
</dbReference>
<sequence>MADEQPQNGLGPESEGQQNGAANGGVPRKGKKEACILGVGRAVPPQEVPTQQYLDFCIKSLQLDSQPKVVEALQKLADRSEIHTRYFCSADPVRPREEWKILPQDFPNSVPTMTVRNKAYCEEAPKLAIEACKKAVADWGGDAKDITHIISVSCTGVQAPGIEFYVMEELGIPRTAERLGINIMGCFGAFRALATAKALAKEDAKNRILIVCTEICSIHFQAELCLETFVGNALFGDGSGSVVVGARPTEKEKTLWIIEGTKSRILEHTPELMTWEASDKGFLMKLSQKIPDSLKSQTPDFADQILEKRCAFSECGWAIHPGGKSILAGIEQVLGLQRWQTECSWEVLKNYGNMSSATFLFVLDELRKKRPTEATAPWVVGMGFGPGLALEGVLLRYPEDSAPKGSE</sequence>
<accession>L8GCT0</accession>
<dbReference type="OMA" id="PIWGLGC"/>
<keyword evidence="3" id="KW-0012">Acyltransferase</keyword>
<dbReference type="RefSeq" id="XP_004332900.1">
    <property type="nucleotide sequence ID" value="XM_004332852.1"/>
</dbReference>
<feature type="domain" description="Chalcone/stilbene synthase N-terminal" evidence="5">
    <location>
        <begin position="31"/>
        <end position="248"/>
    </location>
</feature>
<comment type="similarity">
    <text evidence="1 3">Belongs to the thiolase-like superfamily. Chalcone/stilbene synthases family.</text>
</comment>
<dbReference type="InterPro" id="IPR001099">
    <property type="entry name" value="Chalcone/stilbene_synt_N"/>
</dbReference>
<dbReference type="Pfam" id="PF02797">
    <property type="entry name" value="Chal_sti_synt_C"/>
    <property type="match status" value="1"/>
</dbReference>
<dbReference type="VEuPathDB" id="AmoebaDB:ACA1_144880"/>
<dbReference type="EMBL" id="KB008171">
    <property type="protein sequence ID" value="ELR10887.1"/>
    <property type="molecule type" value="Genomic_DNA"/>
</dbReference>
<dbReference type="PANTHER" id="PTHR11877">
    <property type="entry name" value="HYDROXYMETHYLGLUTARYL-COA SYNTHASE"/>
    <property type="match status" value="1"/>
</dbReference>
<evidence type="ECO:0000256" key="3">
    <source>
        <dbReference type="RuleBase" id="RU003633"/>
    </source>
</evidence>
<dbReference type="CDD" id="cd00831">
    <property type="entry name" value="CHS_like"/>
    <property type="match status" value="1"/>
</dbReference>
<dbReference type="Pfam" id="PF00195">
    <property type="entry name" value="Chal_sti_synt_N"/>
    <property type="match status" value="1"/>
</dbReference>